<dbReference type="EMBL" id="OU892288">
    <property type="protein sequence ID" value="CAG9762982.1"/>
    <property type="molecule type" value="Genomic_DNA"/>
</dbReference>
<dbReference type="Pfam" id="PF02958">
    <property type="entry name" value="EcKL"/>
    <property type="match status" value="1"/>
</dbReference>
<dbReference type="SUPFAM" id="SSF56112">
    <property type="entry name" value="Protein kinase-like (PK-like)"/>
    <property type="match status" value="1"/>
</dbReference>
<proteinExistence type="predicted"/>
<dbReference type="OrthoDB" id="191037at2759"/>
<dbReference type="InterPro" id="IPR004119">
    <property type="entry name" value="EcKL"/>
</dbReference>
<reference evidence="2" key="1">
    <citation type="submission" date="2022-01" db="EMBL/GenBank/DDBJ databases">
        <authorList>
            <person name="King R."/>
        </authorList>
    </citation>
    <scope>NUCLEOTIDE SEQUENCE</scope>
</reference>
<dbReference type="InterPro" id="IPR011009">
    <property type="entry name" value="Kinase-like_dom_sf"/>
</dbReference>
<dbReference type="PANTHER" id="PTHR11012:SF55">
    <property type="entry name" value="BHLH DOMAIN-CONTAINING PROTEIN"/>
    <property type="match status" value="1"/>
</dbReference>
<accession>A0A9N9MG12</accession>
<dbReference type="Proteomes" id="UP001152799">
    <property type="component" value="Chromosome 12"/>
</dbReference>
<keyword evidence="3" id="KW-1185">Reference proteome</keyword>
<evidence type="ECO:0000313" key="3">
    <source>
        <dbReference type="Proteomes" id="UP001152799"/>
    </source>
</evidence>
<dbReference type="AlphaFoldDB" id="A0A9N9MG12"/>
<dbReference type="SMART" id="SM00587">
    <property type="entry name" value="CHK"/>
    <property type="match status" value="1"/>
</dbReference>
<organism evidence="2 3">
    <name type="scientific">Ceutorhynchus assimilis</name>
    <name type="common">cabbage seed weevil</name>
    <dbReference type="NCBI Taxonomy" id="467358"/>
    <lineage>
        <taxon>Eukaryota</taxon>
        <taxon>Metazoa</taxon>
        <taxon>Ecdysozoa</taxon>
        <taxon>Arthropoda</taxon>
        <taxon>Hexapoda</taxon>
        <taxon>Insecta</taxon>
        <taxon>Pterygota</taxon>
        <taxon>Neoptera</taxon>
        <taxon>Endopterygota</taxon>
        <taxon>Coleoptera</taxon>
        <taxon>Polyphaga</taxon>
        <taxon>Cucujiformia</taxon>
        <taxon>Curculionidae</taxon>
        <taxon>Ceutorhynchinae</taxon>
        <taxon>Ceutorhynchus</taxon>
    </lineage>
</organism>
<gene>
    <name evidence="2" type="ORF">CEUTPL_LOCUS3653</name>
</gene>
<sequence>MVNQEFTIKDIQKVLKCTNGKITNINISRLTAPGENYLSLVFKVDFEVSIDNGLSKTISTVAKRIPKQANQDGLRITSLAMKNEIRWYLEMVPSFKQIANECGILCDYFPFCLGSRFSLDPLKICPDEEAVLLLENLIVKGFKNEDRYVGFDLTSSKAFLKTIASFHAITLAAKFKNPKIFRKIKQFMDSLPNPEPPALGCFNPERLVMDLMLQMPACQPYRAKIEALRETALGPPVYKEEKEPWNTVIHGDFWLNNVMVKQRDQKEPLTKLLDFQFLGYSSYAIDVVFFLLTSVKSEVQINHFDELLRYYYDQLTSILSKLNIPELRLTYQEYLDEVKRMAMKSECRHAFFFTTVVYGPKGTGPDPLLGEVDMFENLKNMINNMGELQREKLGIIVQLAATRGWI</sequence>
<dbReference type="PANTHER" id="PTHR11012">
    <property type="entry name" value="PROTEIN KINASE-LIKE DOMAIN-CONTAINING"/>
    <property type="match status" value="1"/>
</dbReference>
<protein>
    <recommendedName>
        <fullName evidence="1">CHK kinase-like domain-containing protein</fullName>
    </recommendedName>
</protein>
<name>A0A9N9MG12_9CUCU</name>
<evidence type="ECO:0000259" key="1">
    <source>
        <dbReference type="SMART" id="SM00587"/>
    </source>
</evidence>
<evidence type="ECO:0000313" key="2">
    <source>
        <dbReference type="EMBL" id="CAG9762982.1"/>
    </source>
</evidence>
<dbReference type="InterPro" id="IPR015897">
    <property type="entry name" value="CHK_kinase-like"/>
</dbReference>
<feature type="domain" description="CHK kinase-like" evidence="1">
    <location>
        <begin position="132"/>
        <end position="321"/>
    </location>
</feature>
<dbReference type="Gene3D" id="3.90.1200.10">
    <property type="match status" value="1"/>
</dbReference>